<name>A0A4V1XA07_9PEZI</name>
<keyword evidence="1" id="KW-0472">Membrane</keyword>
<dbReference type="InterPro" id="IPR027417">
    <property type="entry name" value="P-loop_NTPase"/>
</dbReference>
<sequence>MGGAASVPTDPSRRLQVIGAGYSRTGTVSMQMALTKLLDGPVIHGGTQLLEGSDACCKTWIEAYEAKRRGDREETLKCVRRATAGFVGTTDLPTIDFIPELMELYPEAKVVLVGRDPERWARSVEGLSKHIILWWLPYAMLPVPGWRWFFTFTRHFSESGRRFEVPKERRDDADNGGRPDPNMLLAYNDWVRSVVPKEKLLEMGLGDGWAPLCKFLGVPVPNEPFPRANDTDAAAKYAKRVFATLAQVWLGIFSVSGVVAYSVIRLYKERSLF</sequence>
<comment type="caution">
    <text evidence="2">The sequence shown here is derived from an EMBL/GenBank/DDBJ whole genome shotgun (WGS) entry which is preliminary data.</text>
</comment>
<protein>
    <recommendedName>
        <fullName evidence="4">NAD dependent epimerase/dehydratase</fullName>
    </recommendedName>
</protein>
<evidence type="ECO:0000256" key="1">
    <source>
        <dbReference type="SAM" id="Phobius"/>
    </source>
</evidence>
<gene>
    <name evidence="2" type="ORF">DL764_006668</name>
</gene>
<dbReference type="InterPro" id="IPR040632">
    <property type="entry name" value="Sulfotransfer_4"/>
</dbReference>
<organism evidence="2 3">
    <name type="scientific">Monosporascus ibericus</name>
    <dbReference type="NCBI Taxonomy" id="155417"/>
    <lineage>
        <taxon>Eukaryota</taxon>
        <taxon>Fungi</taxon>
        <taxon>Dikarya</taxon>
        <taxon>Ascomycota</taxon>
        <taxon>Pezizomycotina</taxon>
        <taxon>Sordariomycetes</taxon>
        <taxon>Xylariomycetidae</taxon>
        <taxon>Xylariales</taxon>
        <taxon>Xylariales incertae sedis</taxon>
        <taxon>Monosporascus</taxon>
    </lineage>
</organism>
<dbReference type="Proteomes" id="UP000293360">
    <property type="component" value="Unassembled WGS sequence"/>
</dbReference>
<dbReference type="OrthoDB" id="408152at2759"/>
<keyword evidence="1" id="KW-1133">Transmembrane helix</keyword>
<accession>A0A4V1XA07</accession>
<evidence type="ECO:0000313" key="3">
    <source>
        <dbReference type="Proteomes" id="UP000293360"/>
    </source>
</evidence>
<dbReference type="PANTHER" id="PTHR36978">
    <property type="entry name" value="P-LOOP CONTAINING NUCLEOTIDE TRIPHOSPHATE HYDROLASE"/>
    <property type="match status" value="1"/>
</dbReference>
<evidence type="ECO:0000313" key="2">
    <source>
        <dbReference type="EMBL" id="RYO99927.1"/>
    </source>
</evidence>
<reference evidence="2 3" key="1">
    <citation type="submission" date="2018-06" db="EMBL/GenBank/DDBJ databases">
        <title>Complete Genomes of Monosporascus.</title>
        <authorList>
            <person name="Robinson A.J."/>
            <person name="Natvig D.O."/>
        </authorList>
    </citation>
    <scope>NUCLEOTIDE SEQUENCE [LARGE SCALE GENOMIC DNA]</scope>
    <source>
        <strain evidence="2 3">CBS 110550</strain>
    </source>
</reference>
<dbReference type="AlphaFoldDB" id="A0A4V1XA07"/>
<feature type="transmembrane region" description="Helical" evidence="1">
    <location>
        <begin position="248"/>
        <end position="267"/>
    </location>
</feature>
<keyword evidence="1" id="KW-0812">Transmembrane</keyword>
<dbReference type="SUPFAM" id="SSF52540">
    <property type="entry name" value="P-loop containing nucleoside triphosphate hydrolases"/>
    <property type="match status" value="1"/>
</dbReference>
<dbReference type="Gene3D" id="3.40.50.300">
    <property type="entry name" value="P-loop containing nucleotide triphosphate hydrolases"/>
    <property type="match status" value="1"/>
</dbReference>
<proteinExistence type="predicted"/>
<evidence type="ECO:0008006" key="4">
    <source>
        <dbReference type="Google" id="ProtNLM"/>
    </source>
</evidence>
<dbReference type="PANTHER" id="PTHR36978:SF3">
    <property type="entry name" value="P-LOOP CONTAINING NUCLEOSIDE TRIPHOSPHATE HYDROLASE PROTEIN"/>
    <property type="match status" value="1"/>
</dbReference>
<dbReference type="STRING" id="155417.A0A4V1XA07"/>
<dbReference type="Pfam" id="PF17784">
    <property type="entry name" value="Sulfotransfer_4"/>
    <property type="match status" value="1"/>
</dbReference>
<dbReference type="EMBL" id="QJNU01000402">
    <property type="protein sequence ID" value="RYO99927.1"/>
    <property type="molecule type" value="Genomic_DNA"/>
</dbReference>
<keyword evidence="3" id="KW-1185">Reference proteome</keyword>